<dbReference type="GO" id="GO:0015854">
    <property type="term" value="P:guanine transport"/>
    <property type="evidence" value="ECO:0007669"/>
    <property type="project" value="TreeGrafter"/>
</dbReference>
<dbReference type="EMBL" id="LXQA010120887">
    <property type="protein sequence ID" value="MCI20644.1"/>
    <property type="molecule type" value="Genomic_DNA"/>
</dbReference>
<accession>A0A392Q934</accession>
<comment type="caution">
    <text evidence="2">The sequence shown here is derived from an EMBL/GenBank/DDBJ whole genome shotgun (WGS) entry which is preliminary data.</text>
</comment>
<evidence type="ECO:0000256" key="1">
    <source>
        <dbReference type="ARBA" id="ARBA00022448"/>
    </source>
</evidence>
<keyword evidence="3" id="KW-1185">Reference proteome</keyword>
<evidence type="ECO:0000313" key="3">
    <source>
        <dbReference type="Proteomes" id="UP000265520"/>
    </source>
</evidence>
<dbReference type="GO" id="GO:0015853">
    <property type="term" value="P:adenine transport"/>
    <property type="evidence" value="ECO:0007669"/>
    <property type="project" value="TreeGrafter"/>
</dbReference>
<dbReference type="AlphaFoldDB" id="A0A392Q934"/>
<name>A0A392Q934_9FABA</name>
<dbReference type="PANTHER" id="PTHR43337">
    <property type="entry name" value="XANTHINE/URACIL PERMEASE C887.17-RELATED"/>
    <property type="match status" value="1"/>
</dbReference>
<dbReference type="PANTHER" id="PTHR43337:SF13">
    <property type="entry name" value="ADENINE_GUANINE PERMEASE AZG2"/>
    <property type="match status" value="1"/>
</dbReference>
<dbReference type="GO" id="GO:0005345">
    <property type="term" value="F:purine nucleobase transmembrane transporter activity"/>
    <property type="evidence" value="ECO:0007669"/>
    <property type="project" value="TreeGrafter"/>
</dbReference>
<dbReference type="InterPro" id="IPR045018">
    <property type="entry name" value="Azg-like"/>
</dbReference>
<reference evidence="2 3" key="1">
    <citation type="journal article" date="2018" name="Front. Plant Sci.">
        <title>Red Clover (Trifolium pratense) and Zigzag Clover (T. medium) - A Picture of Genomic Similarities and Differences.</title>
        <authorList>
            <person name="Dluhosova J."/>
            <person name="Istvanek J."/>
            <person name="Nedelnik J."/>
            <person name="Repkova J."/>
        </authorList>
    </citation>
    <scope>NUCLEOTIDE SEQUENCE [LARGE SCALE GENOMIC DNA]</scope>
    <source>
        <strain evidence="3">cv. 10/8</strain>
        <tissue evidence="2">Leaf</tissue>
    </source>
</reference>
<feature type="non-terminal residue" evidence="2">
    <location>
        <position position="1"/>
    </location>
</feature>
<evidence type="ECO:0000313" key="2">
    <source>
        <dbReference type="EMBL" id="MCI20644.1"/>
    </source>
</evidence>
<dbReference type="Proteomes" id="UP000265520">
    <property type="component" value="Unassembled WGS sequence"/>
</dbReference>
<proteinExistence type="predicted"/>
<keyword evidence="1" id="KW-0813">Transport</keyword>
<sequence length="104" mass="11560">HTEVTYFPDTLSGDVNFSYFKKIVDFHKIESTAWVFSFTDFNKREVWEALATLFYVDVIAMTGIMYTMAEIGSALGVTTTATFVESSAGMREGGRTGLTAVLHL</sequence>
<protein>
    <submittedName>
        <fullName evidence="2">Adenine/guanine permease AZG2-like</fullName>
    </submittedName>
</protein>
<dbReference type="GO" id="GO:0005886">
    <property type="term" value="C:plasma membrane"/>
    <property type="evidence" value="ECO:0007669"/>
    <property type="project" value="TreeGrafter"/>
</dbReference>
<organism evidence="2 3">
    <name type="scientific">Trifolium medium</name>
    <dbReference type="NCBI Taxonomy" id="97028"/>
    <lineage>
        <taxon>Eukaryota</taxon>
        <taxon>Viridiplantae</taxon>
        <taxon>Streptophyta</taxon>
        <taxon>Embryophyta</taxon>
        <taxon>Tracheophyta</taxon>
        <taxon>Spermatophyta</taxon>
        <taxon>Magnoliopsida</taxon>
        <taxon>eudicotyledons</taxon>
        <taxon>Gunneridae</taxon>
        <taxon>Pentapetalae</taxon>
        <taxon>rosids</taxon>
        <taxon>fabids</taxon>
        <taxon>Fabales</taxon>
        <taxon>Fabaceae</taxon>
        <taxon>Papilionoideae</taxon>
        <taxon>50 kb inversion clade</taxon>
        <taxon>NPAAA clade</taxon>
        <taxon>Hologalegina</taxon>
        <taxon>IRL clade</taxon>
        <taxon>Trifolieae</taxon>
        <taxon>Trifolium</taxon>
    </lineage>
</organism>